<evidence type="ECO:0000256" key="6">
    <source>
        <dbReference type="ARBA" id="ARBA00023014"/>
    </source>
</evidence>
<keyword evidence="2" id="KW-0004">4Fe-4S</keyword>
<dbReference type="PANTHER" id="PTHR30352:SF4">
    <property type="entry name" value="PYRUVATE FORMATE-LYASE 2-ACTIVATING ENZYME"/>
    <property type="match status" value="1"/>
</dbReference>
<feature type="domain" description="Radical SAM core" evidence="8">
    <location>
        <begin position="20"/>
        <end position="301"/>
    </location>
</feature>
<dbReference type="PROSITE" id="PS51918">
    <property type="entry name" value="RADICAL_SAM"/>
    <property type="match status" value="1"/>
</dbReference>
<dbReference type="InterPro" id="IPR034457">
    <property type="entry name" value="Organic_radical-activating"/>
</dbReference>
<gene>
    <name evidence="9" type="ORF">SAMN05421830_101583</name>
</gene>
<evidence type="ECO:0000256" key="1">
    <source>
        <dbReference type="ARBA" id="ARBA00001966"/>
    </source>
</evidence>
<comment type="caution">
    <text evidence="9">The sequence shown here is derived from an EMBL/GenBank/DDBJ whole genome shotgun (WGS) entry which is preliminary data.</text>
</comment>
<dbReference type="InterPro" id="IPR017896">
    <property type="entry name" value="4Fe4S_Fe-S-bd"/>
</dbReference>
<dbReference type="SUPFAM" id="SSF54862">
    <property type="entry name" value="4Fe-4S ferredoxins"/>
    <property type="match status" value="1"/>
</dbReference>
<dbReference type="PROSITE" id="PS51379">
    <property type="entry name" value="4FE4S_FER_2"/>
    <property type="match status" value="2"/>
</dbReference>
<name>A0A8G2C099_DESNO</name>
<evidence type="ECO:0000259" key="8">
    <source>
        <dbReference type="PROSITE" id="PS51918"/>
    </source>
</evidence>
<dbReference type="PIRSF" id="PIRSF000371">
    <property type="entry name" value="PFL_act_enz"/>
    <property type="match status" value="1"/>
</dbReference>
<dbReference type="PANTHER" id="PTHR30352">
    <property type="entry name" value="PYRUVATE FORMATE-LYASE-ACTIVATING ENZYME"/>
    <property type="match status" value="1"/>
</dbReference>
<dbReference type="InterPro" id="IPR040074">
    <property type="entry name" value="BssD/PflA/YjjW"/>
</dbReference>
<dbReference type="InterPro" id="IPR013785">
    <property type="entry name" value="Aldolase_TIM"/>
</dbReference>
<keyword evidence="5" id="KW-0408">Iron</keyword>
<proteinExistence type="predicted"/>
<dbReference type="SUPFAM" id="SSF102114">
    <property type="entry name" value="Radical SAM enzymes"/>
    <property type="match status" value="1"/>
</dbReference>
<dbReference type="InterPro" id="IPR017900">
    <property type="entry name" value="4Fe4S_Fe_S_CS"/>
</dbReference>
<evidence type="ECO:0000256" key="2">
    <source>
        <dbReference type="ARBA" id="ARBA00022485"/>
    </source>
</evidence>
<feature type="domain" description="4Fe-4S ferredoxin-type" evidence="7">
    <location>
        <begin position="50"/>
        <end position="80"/>
    </location>
</feature>
<keyword evidence="4" id="KW-0479">Metal-binding</keyword>
<evidence type="ECO:0000256" key="4">
    <source>
        <dbReference type="ARBA" id="ARBA00022723"/>
    </source>
</evidence>
<keyword evidence="10" id="KW-1185">Reference proteome</keyword>
<dbReference type="AlphaFoldDB" id="A0A8G2C099"/>
<evidence type="ECO:0000313" key="10">
    <source>
        <dbReference type="Proteomes" id="UP000199581"/>
    </source>
</evidence>
<comment type="cofactor">
    <cofactor evidence="1">
        <name>[4Fe-4S] cluster</name>
        <dbReference type="ChEBI" id="CHEBI:49883"/>
    </cofactor>
</comment>
<dbReference type="CDD" id="cd01335">
    <property type="entry name" value="Radical_SAM"/>
    <property type="match status" value="1"/>
</dbReference>
<dbReference type="Gene3D" id="3.30.70.20">
    <property type="match status" value="1"/>
</dbReference>
<dbReference type="NCBIfam" id="TIGR02494">
    <property type="entry name" value="PFLE_PFLC"/>
    <property type="match status" value="1"/>
</dbReference>
<evidence type="ECO:0000259" key="7">
    <source>
        <dbReference type="PROSITE" id="PS51379"/>
    </source>
</evidence>
<dbReference type="SFLD" id="SFLDS00029">
    <property type="entry name" value="Radical_SAM"/>
    <property type="match status" value="1"/>
</dbReference>
<evidence type="ECO:0000256" key="5">
    <source>
        <dbReference type="ARBA" id="ARBA00023004"/>
    </source>
</evidence>
<dbReference type="GO" id="GO:0016491">
    <property type="term" value="F:oxidoreductase activity"/>
    <property type="evidence" value="ECO:0007669"/>
    <property type="project" value="InterPro"/>
</dbReference>
<dbReference type="EMBL" id="FOTO01000001">
    <property type="protein sequence ID" value="SFL32178.1"/>
    <property type="molecule type" value="Genomic_DNA"/>
</dbReference>
<dbReference type="PROSITE" id="PS00198">
    <property type="entry name" value="4FE4S_FER_1"/>
    <property type="match status" value="2"/>
</dbReference>
<dbReference type="InterPro" id="IPR012839">
    <property type="entry name" value="Organic_radical_activase"/>
</dbReference>
<dbReference type="Pfam" id="PF13237">
    <property type="entry name" value="Fer4_10"/>
    <property type="match status" value="1"/>
</dbReference>
<dbReference type="SFLD" id="SFLDG01118">
    <property type="entry name" value="activating_enzymes__group_2"/>
    <property type="match status" value="1"/>
</dbReference>
<evidence type="ECO:0000256" key="3">
    <source>
        <dbReference type="ARBA" id="ARBA00022691"/>
    </source>
</evidence>
<dbReference type="Proteomes" id="UP000199581">
    <property type="component" value="Unassembled WGS sequence"/>
</dbReference>
<accession>A0A8G2C099</accession>
<sequence>MPSASSPSGTLFAIKRYALHDGPDLRVTVFLKGCPLSCLWCHNPEGIEAAPVMVHLPEKCVGCGECLKTCPQGALRPGLTGVVRDNETCTTCGVCAETCPALAHEAVGKTWAVSEVMAEIEKEIPFFSGTGGGVTFSGGEPLAQPDFLEAMLMACGQQHLHRAVDTSGFASAATISRIARHTDLFLFDLKHMDPDAHRRATGVSNAPILSNLRLLAESGARIGLRLPLIPGINDDAENIRRTGLLAASLPGIQSIDVLPYHATARGKYAKLGMPYPGDAIPAADPDSLDRAMEILRHCGLAVRIGG</sequence>
<dbReference type="Pfam" id="PF04055">
    <property type="entry name" value="Radical_SAM"/>
    <property type="match status" value="1"/>
</dbReference>
<dbReference type="OrthoDB" id="9782387at2"/>
<keyword evidence="6" id="KW-0411">Iron-sulfur</keyword>
<organism evidence="9 10">
    <name type="scientific">Desulfomicrobium norvegicum (strain DSM 1741 / NCIMB 8310)</name>
    <name type="common">Desulfovibrio baculatus (strain Norway 4)</name>
    <name type="synonym">Desulfovibrio desulfuricans (strain Norway 4)</name>
    <dbReference type="NCBI Taxonomy" id="52561"/>
    <lineage>
        <taxon>Bacteria</taxon>
        <taxon>Pseudomonadati</taxon>
        <taxon>Thermodesulfobacteriota</taxon>
        <taxon>Desulfovibrionia</taxon>
        <taxon>Desulfovibrionales</taxon>
        <taxon>Desulfomicrobiaceae</taxon>
        <taxon>Desulfomicrobium</taxon>
    </lineage>
</organism>
<dbReference type="InterPro" id="IPR007197">
    <property type="entry name" value="rSAM"/>
</dbReference>
<dbReference type="RefSeq" id="WP_092189078.1">
    <property type="nucleotide sequence ID" value="NZ_FOTO01000001.1"/>
</dbReference>
<dbReference type="GO" id="GO:0016829">
    <property type="term" value="F:lyase activity"/>
    <property type="evidence" value="ECO:0007669"/>
    <property type="project" value="UniProtKB-KW"/>
</dbReference>
<dbReference type="InterPro" id="IPR058240">
    <property type="entry name" value="rSAM_sf"/>
</dbReference>
<reference evidence="9 10" key="1">
    <citation type="submission" date="2016-10" db="EMBL/GenBank/DDBJ databases">
        <authorList>
            <person name="Varghese N."/>
            <person name="Submissions S."/>
        </authorList>
    </citation>
    <scope>NUCLEOTIDE SEQUENCE [LARGE SCALE GENOMIC DNA]</scope>
    <source>
        <strain evidence="9 10">DSM 1741</strain>
    </source>
</reference>
<evidence type="ECO:0000313" key="9">
    <source>
        <dbReference type="EMBL" id="SFL32178.1"/>
    </source>
</evidence>
<keyword evidence="9" id="KW-0670">Pyruvate</keyword>
<keyword evidence="3" id="KW-0949">S-adenosyl-L-methionine</keyword>
<dbReference type="GO" id="GO:0046872">
    <property type="term" value="F:metal ion binding"/>
    <property type="evidence" value="ECO:0007669"/>
    <property type="project" value="UniProtKB-KW"/>
</dbReference>
<dbReference type="Gene3D" id="3.20.20.70">
    <property type="entry name" value="Aldolase class I"/>
    <property type="match status" value="1"/>
</dbReference>
<keyword evidence="9" id="KW-0456">Lyase</keyword>
<protein>
    <submittedName>
        <fullName evidence="9">Pyruvate formate lyase activating enzyme</fullName>
    </submittedName>
</protein>
<dbReference type="SFLD" id="SFLDG01066">
    <property type="entry name" value="organic_radical-activating_enz"/>
    <property type="match status" value="1"/>
</dbReference>
<feature type="domain" description="4Fe-4S ferredoxin-type" evidence="7">
    <location>
        <begin position="82"/>
        <end position="109"/>
    </location>
</feature>
<dbReference type="GO" id="GO:0051539">
    <property type="term" value="F:4 iron, 4 sulfur cluster binding"/>
    <property type="evidence" value="ECO:0007669"/>
    <property type="project" value="UniProtKB-KW"/>
</dbReference>